<protein>
    <submittedName>
        <fullName evidence="1">Uncharacterized protein</fullName>
    </submittedName>
</protein>
<proteinExistence type="predicted"/>
<name>A0ACB6R852_9PLEO</name>
<evidence type="ECO:0000313" key="2">
    <source>
        <dbReference type="Proteomes" id="UP000799755"/>
    </source>
</evidence>
<reference evidence="1" key="1">
    <citation type="journal article" date="2020" name="Stud. Mycol.">
        <title>101 Dothideomycetes genomes: a test case for predicting lifestyles and emergence of pathogens.</title>
        <authorList>
            <person name="Haridas S."/>
            <person name="Albert R."/>
            <person name="Binder M."/>
            <person name="Bloem J."/>
            <person name="Labutti K."/>
            <person name="Salamov A."/>
            <person name="Andreopoulos B."/>
            <person name="Baker S."/>
            <person name="Barry K."/>
            <person name="Bills G."/>
            <person name="Bluhm B."/>
            <person name="Cannon C."/>
            <person name="Castanera R."/>
            <person name="Culley D."/>
            <person name="Daum C."/>
            <person name="Ezra D."/>
            <person name="Gonzalez J."/>
            <person name="Henrissat B."/>
            <person name="Kuo A."/>
            <person name="Liang C."/>
            <person name="Lipzen A."/>
            <person name="Lutzoni F."/>
            <person name="Magnuson J."/>
            <person name="Mondo S."/>
            <person name="Nolan M."/>
            <person name="Ohm R."/>
            <person name="Pangilinan J."/>
            <person name="Park H.-J."/>
            <person name="Ramirez L."/>
            <person name="Alfaro M."/>
            <person name="Sun H."/>
            <person name="Tritt A."/>
            <person name="Yoshinaga Y."/>
            <person name="Zwiers L.-H."/>
            <person name="Turgeon B."/>
            <person name="Goodwin S."/>
            <person name="Spatafora J."/>
            <person name="Crous P."/>
            <person name="Grigoriev I."/>
        </authorList>
    </citation>
    <scope>NUCLEOTIDE SEQUENCE</scope>
    <source>
        <strain evidence="1">ATCC 200398</strain>
    </source>
</reference>
<dbReference type="Proteomes" id="UP000799755">
    <property type="component" value="Unassembled WGS sequence"/>
</dbReference>
<comment type="caution">
    <text evidence="1">The sequence shown here is derived from an EMBL/GenBank/DDBJ whole genome shotgun (WGS) entry which is preliminary data.</text>
</comment>
<evidence type="ECO:0000313" key="1">
    <source>
        <dbReference type="EMBL" id="KAF2475488.1"/>
    </source>
</evidence>
<keyword evidence="2" id="KW-1185">Reference proteome</keyword>
<gene>
    <name evidence="1" type="ORF">BDR25DRAFT_382499</name>
</gene>
<organism evidence="1 2">
    <name type="scientific">Lindgomyces ingoldianus</name>
    <dbReference type="NCBI Taxonomy" id="673940"/>
    <lineage>
        <taxon>Eukaryota</taxon>
        <taxon>Fungi</taxon>
        <taxon>Dikarya</taxon>
        <taxon>Ascomycota</taxon>
        <taxon>Pezizomycotina</taxon>
        <taxon>Dothideomycetes</taxon>
        <taxon>Pleosporomycetidae</taxon>
        <taxon>Pleosporales</taxon>
        <taxon>Lindgomycetaceae</taxon>
        <taxon>Lindgomyces</taxon>
    </lineage>
</organism>
<accession>A0ACB6R852</accession>
<dbReference type="EMBL" id="MU003496">
    <property type="protein sequence ID" value="KAF2475488.1"/>
    <property type="molecule type" value="Genomic_DNA"/>
</dbReference>
<sequence length="224" mass="24775">MSLKKSRASITTILVLLDSYNRLLVPIIKAKHRSSKASSIYLLATKKCVKLLNLSKSTFQDRNLLVILDYTKMNPTLHSALQALWTQVHSPAGLSFPLTLAKLSDLNVTRYRVDYITRTITTYTSSALSPSSQLPSPFDISPFPQSAPHTYPLNKPWNKDGVVKAIRKAQAGEGNYLGFSEEVVQAGVTDYTAYVEGKRVVYCGALGEVHVEWFPGAGPEQVEE</sequence>